<comment type="similarity">
    <text evidence="1 4">Belongs to the D-isomer specific 2-hydroxyacid dehydrogenase family.</text>
</comment>
<dbReference type="GO" id="GO:0051287">
    <property type="term" value="F:NAD binding"/>
    <property type="evidence" value="ECO:0007669"/>
    <property type="project" value="InterPro"/>
</dbReference>
<keyword evidence="8" id="KW-1185">Reference proteome</keyword>
<organism evidence="7 8">
    <name type="scientific">Bordetella genomosp. 11</name>
    <dbReference type="NCBI Taxonomy" id="1416808"/>
    <lineage>
        <taxon>Bacteria</taxon>
        <taxon>Pseudomonadati</taxon>
        <taxon>Pseudomonadota</taxon>
        <taxon>Betaproteobacteria</taxon>
        <taxon>Burkholderiales</taxon>
        <taxon>Alcaligenaceae</taxon>
        <taxon>Bordetella</taxon>
    </lineage>
</organism>
<keyword evidence="2 4" id="KW-0560">Oxidoreductase</keyword>
<dbReference type="InterPro" id="IPR036291">
    <property type="entry name" value="NAD(P)-bd_dom_sf"/>
</dbReference>
<dbReference type="Pfam" id="PF00389">
    <property type="entry name" value="2-Hacid_dh"/>
    <property type="match status" value="1"/>
</dbReference>
<dbReference type="SUPFAM" id="SSF51735">
    <property type="entry name" value="NAD(P)-binding Rossmann-fold domains"/>
    <property type="match status" value="1"/>
</dbReference>
<dbReference type="EMBL" id="NEVS01000001">
    <property type="protein sequence ID" value="OZI66936.1"/>
    <property type="molecule type" value="Genomic_DNA"/>
</dbReference>
<dbReference type="InterPro" id="IPR006140">
    <property type="entry name" value="D-isomer_DH_NAD-bd"/>
</dbReference>
<gene>
    <name evidence="7" type="ORF">CAL28_04275</name>
</gene>
<accession>A0A261UYG9</accession>
<dbReference type="InterPro" id="IPR050857">
    <property type="entry name" value="D-2-hydroxyacid_DH"/>
</dbReference>
<proteinExistence type="inferred from homology"/>
<comment type="caution">
    <text evidence="7">The sequence shown here is derived from an EMBL/GenBank/DDBJ whole genome shotgun (WGS) entry which is preliminary data.</text>
</comment>
<dbReference type="PANTHER" id="PTHR42789">
    <property type="entry name" value="D-ISOMER SPECIFIC 2-HYDROXYACID DEHYDROGENASE FAMILY PROTEIN (AFU_ORTHOLOGUE AFUA_6G10090)"/>
    <property type="match status" value="1"/>
</dbReference>
<dbReference type="Pfam" id="PF02826">
    <property type="entry name" value="2-Hacid_dh_C"/>
    <property type="match status" value="1"/>
</dbReference>
<dbReference type="GO" id="GO:0016616">
    <property type="term" value="F:oxidoreductase activity, acting on the CH-OH group of donors, NAD or NADP as acceptor"/>
    <property type="evidence" value="ECO:0007669"/>
    <property type="project" value="InterPro"/>
</dbReference>
<dbReference type="OrthoDB" id="9805416at2"/>
<dbReference type="AlphaFoldDB" id="A0A261UYG9"/>
<dbReference type="SUPFAM" id="SSF52283">
    <property type="entry name" value="Formate/glycerate dehydrogenase catalytic domain-like"/>
    <property type="match status" value="1"/>
</dbReference>
<dbReference type="Gene3D" id="3.40.50.720">
    <property type="entry name" value="NAD(P)-binding Rossmann-like Domain"/>
    <property type="match status" value="2"/>
</dbReference>
<protein>
    <submittedName>
        <fullName evidence="7">Hydroxyacid dehydrogenase</fullName>
    </submittedName>
</protein>
<feature type="domain" description="D-isomer specific 2-hydroxyacid dehydrogenase NAD-binding" evidence="6">
    <location>
        <begin position="117"/>
        <end position="294"/>
    </location>
</feature>
<evidence type="ECO:0000259" key="6">
    <source>
        <dbReference type="Pfam" id="PF02826"/>
    </source>
</evidence>
<dbReference type="InterPro" id="IPR006139">
    <property type="entry name" value="D-isomer_2_OHA_DH_cat_dom"/>
</dbReference>
<dbReference type="PANTHER" id="PTHR42789:SF1">
    <property type="entry name" value="D-ISOMER SPECIFIC 2-HYDROXYACID DEHYDROGENASE FAMILY PROTEIN (AFU_ORTHOLOGUE AFUA_6G10090)"/>
    <property type="match status" value="1"/>
</dbReference>
<evidence type="ECO:0000313" key="7">
    <source>
        <dbReference type="EMBL" id="OZI66936.1"/>
    </source>
</evidence>
<sequence>MSGKQKIVVLDDWENALRERVDWKAIGARADVVLHNTMLRGDALLDALRGAQCVVLIRDRTPMPAELMQRLPDLRHILYTGTRNTKLDLKAALERGILVSHTEWGPSKASTCEMTWSLILAAARGIADLRLTPARTTWRDPARVAFLPPVLHGQRLGLIGLGQIGQRVAAVGRALGMEVVTWSPNMTAARAAEHGAASVSLEDLLGTSQVVSLHLVPSPPTRQLLNRERLALMRQDSILVNTSRADLMDTDALVEALRAGRPGFGAFDVFDAEPLPGGHPLLGLENVLLTPHYGFVAEPVFQEFARGVRRNLDAWLAGEPVPNTLKE</sequence>
<reference evidence="8" key="1">
    <citation type="submission" date="2017-05" db="EMBL/GenBank/DDBJ databases">
        <title>Complete and WGS of Bordetella genogroups.</title>
        <authorList>
            <person name="Spilker T."/>
            <person name="Lipuma J."/>
        </authorList>
    </citation>
    <scope>NUCLEOTIDE SEQUENCE [LARGE SCALE GENOMIC DNA]</scope>
    <source>
        <strain evidence="8">AU8856</strain>
    </source>
</reference>
<dbReference type="RefSeq" id="WP_094840134.1">
    <property type="nucleotide sequence ID" value="NZ_NEVS01000001.1"/>
</dbReference>
<evidence type="ECO:0000313" key="8">
    <source>
        <dbReference type="Proteomes" id="UP000215767"/>
    </source>
</evidence>
<evidence type="ECO:0000256" key="2">
    <source>
        <dbReference type="ARBA" id="ARBA00023002"/>
    </source>
</evidence>
<keyword evidence="3" id="KW-0520">NAD</keyword>
<evidence type="ECO:0000256" key="4">
    <source>
        <dbReference type="RuleBase" id="RU003719"/>
    </source>
</evidence>
<evidence type="ECO:0000256" key="3">
    <source>
        <dbReference type="ARBA" id="ARBA00023027"/>
    </source>
</evidence>
<evidence type="ECO:0000256" key="1">
    <source>
        <dbReference type="ARBA" id="ARBA00005854"/>
    </source>
</evidence>
<evidence type="ECO:0000259" key="5">
    <source>
        <dbReference type="Pfam" id="PF00389"/>
    </source>
</evidence>
<feature type="domain" description="D-isomer specific 2-hydroxyacid dehydrogenase catalytic" evidence="5">
    <location>
        <begin position="21"/>
        <end position="324"/>
    </location>
</feature>
<name>A0A261UYG9_9BORD</name>
<dbReference type="CDD" id="cd12169">
    <property type="entry name" value="PGDH_like_1"/>
    <property type="match status" value="1"/>
</dbReference>
<dbReference type="Proteomes" id="UP000215767">
    <property type="component" value="Unassembled WGS sequence"/>
</dbReference>